<evidence type="ECO:0000313" key="2">
    <source>
        <dbReference type="Proteomes" id="UP000319213"/>
    </source>
</evidence>
<dbReference type="Proteomes" id="UP000319213">
    <property type="component" value="Unassembled WGS sequence"/>
</dbReference>
<keyword evidence="2" id="KW-1185">Reference proteome</keyword>
<reference evidence="1 2" key="1">
    <citation type="submission" date="2019-06" db="EMBL/GenBank/DDBJ databases">
        <title>Sequencing the genomes of 1000 actinobacteria strains.</title>
        <authorList>
            <person name="Klenk H.-P."/>
        </authorList>
    </citation>
    <scope>NUCLEOTIDE SEQUENCE [LARGE SCALE GENOMIC DNA]</scope>
    <source>
        <strain evidence="1 2">DSM 43186</strain>
    </source>
</reference>
<protein>
    <submittedName>
        <fullName evidence="1">Uncharacterized protein</fullName>
    </submittedName>
</protein>
<dbReference type="RefSeq" id="WP_142261996.1">
    <property type="nucleotide sequence ID" value="NZ_BMPV01000002.1"/>
</dbReference>
<gene>
    <name evidence="1" type="ORF">FHX40_4572</name>
</gene>
<evidence type="ECO:0000313" key="1">
    <source>
        <dbReference type="EMBL" id="TQM72433.1"/>
    </source>
</evidence>
<name>A0A543IPC7_9ACTN</name>
<proteinExistence type="predicted"/>
<dbReference type="AlphaFoldDB" id="A0A543IPC7"/>
<accession>A0A543IPC7</accession>
<sequence length="217" mass="22380">MADERFCDVSACPDHGQGPIAQAVHGLLVAMGPERFPPTLATVYNTLADPPGPPGYSLFAVDPIIWELAGQDPQTYFALITEWVGAMPPPEPPDLAALGEPRCAPTRLDALAFVFHGTAVHADAGPAGAAIAANLAEGYYRRGDVAASPAAERALMGIAVDRGGATLMLSAAYGPVVRPAPIAAGRYRIGGTIVDGLSSVLAALWSLLERVDAQGGE</sequence>
<organism evidence="1 2">
    <name type="scientific">Thermopolyspora flexuosa</name>
    <dbReference type="NCBI Taxonomy" id="103836"/>
    <lineage>
        <taxon>Bacteria</taxon>
        <taxon>Bacillati</taxon>
        <taxon>Actinomycetota</taxon>
        <taxon>Actinomycetes</taxon>
        <taxon>Streptosporangiales</taxon>
        <taxon>Streptosporangiaceae</taxon>
        <taxon>Thermopolyspora</taxon>
    </lineage>
</organism>
<comment type="caution">
    <text evidence="1">The sequence shown here is derived from an EMBL/GenBank/DDBJ whole genome shotgun (WGS) entry which is preliminary data.</text>
</comment>
<dbReference type="EMBL" id="VFPQ01000002">
    <property type="protein sequence ID" value="TQM72433.1"/>
    <property type="molecule type" value="Genomic_DNA"/>
</dbReference>